<evidence type="ECO:0000313" key="2">
    <source>
        <dbReference type="Proteomes" id="UP000263486"/>
    </source>
</evidence>
<organism evidence="1 2">
    <name type="scientific">Psychrilyobacter piezotolerans</name>
    <dbReference type="NCBI Taxonomy" id="2293438"/>
    <lineage>
        <taxon>Bacteria</taxon>
        <taxon>Fusobacteriati</taxon>
        <taxon>Fusobacteriota</taxon>
        <taxon>Fusobacteriia</taxon>
        <taxon>Fusobacteriales</taxon>
        <taxon>Fusobacteriaceae</taxon>
        <taxon>Psychrilyobacter</taxon>
    </lineage>
</organism>
<evidence type="ECO:0000313" key="1">
    <source>
        <dbReference type="EMBL" id="REI41573.1"/>
    </source>
</evidence>
<dbReference type="RefSeq" id="WP_114642078.1">
    <property type="nucleotide sequence ID" value="NZ_JAACIO010000009.1"/>
</dbReference>
<dbReference type="InterPro" id="IPR017695">
    <property type="entry name" value="Se-dep_Mo_hydrolase_YqeB"/>
</dbReference>
<dbReference type="NCBIfam" id="TIGR03309">
    <property type="entry name" value="matur_yqeB"/>
    <property type="match status" value="1"/>
</dbReference>
<comment type="caution">
    <text evidence="1">The sequence shown here is derived from an EMBL/GenBank/DDBJ whole genome shotgun (WGS) entry which is preliminary data.</text>
</comment>
<name>A0ABX9KI03_9FUSO</name>
<sequence>MSELIIVRGGGDIASGVIQKFHRSGFRVVVLETENPSFIRRTVCYGEAVYQKELILEESKAVLAHGIDEVDKILDRGDIAVIVDPYGDTIKKLKPLAVIDAILAKKNLGTDIHMAPITVGLGPGFTAGKDVDVAIETMRGHDLGRLIFSGEARKNTGVPGVIKGYGRERVIYSEAHGIIKNIKGIGDFVEKDEVLALIGDIEVRSPLTGILRGLIRDGYRVPKGFKIGDVDPRKDQQQNCYTISDKARNIGGSALEAVLYLRRKQEQVRI</sequence>
<accession>A0ABX9KI03</accession>
<dbReference type="Proteomes" id="UP000263486">
    <property type="component" value="Unassembled WGS sequence"/>
</dbReference>
<dbReference type="EMBL" id="QUAJ01000009">
    <property type="protein sequence ID" value="REI41573.1"/>
    <property type="molecule type" value="Genomic_DNA"/>
</dbReference>
<protein>
    <submittedName>
        <fullName evidence="1">EF2563 family selenium-dependent molybdenum hydroxylase system protein</fullName>
    </submittedName>
</protein>
<proteinExistence type="predicted"/>
<gene>
    <name evidence="1" type="ORF">DYH56_06600</name>
</gene>
<keyword evidence="2" id="KW-1185">Reference proteome</keyword>
<reference evidence="1 2" key="1">
    <citation type="submission" date="2018-08" db="EMBL/GenBank/DDBJ databases">
        <title>Draft genome sequence of Psychrilyobacter sp. strain SD5 isolated from Black Sea water.</title>
        <authorList>
            <person name="Yadav S."/>
            <person name="Villanueva L."/>
            <person name="Damste J.S.S."/>
        </authorList>
    </citation>
    <scope>NUCLEOTIDE SEQUENCE [LARGE SCALE GENOMIC DNA]</scope>
    <source>
        <strain evidence="1 2">SD5</strain>
    </source>
</reference>